<dbReference type="Proteomes" id="UP000235786">
    <property type="component" value="Unassembled WGS sequence"/>
</dbReference>
<protein>
    <submittedName>
        <fullName evidence="1">Uncharacterized protein</fullName>
    </submittedName>
</protein>
<sequence>MANLPQLTIESTREGYRAFLRALQTRGVPGWPNICPEVVDFRNEADRKFEIRKHKAWLKNKHLSQDELDAKILDFKFGMVQSLARKHIILEDKHDRRSGSILLFRSPHLSALDKGMSADKIQRFYKHLVILFVKQHTVYIYDPNYDPDEAPNRIKDTVMMRRLRDFISNHGLKKCTIKIGGGGNKHLNCVKMCRSLLDRMSRGHDAEMAWATHTMKL</sequence>
<keyword evidence="2" id="KW-1185">Reference proteome</keyword>
<proteinExistence type="predicted"/>
<evidence type="ECO:0000313" key="1">
    <source>
        <dbReference type="EMBL" id="PMD37437.1"/>
    </source>
</evidence>
<evidence type="ECO:0000313" key="2">
    <source>
        <dbReference type="Proteomes" id="UP000235786"/>
    </source>
</evidence>
<accession>A0A2J6RFZ0</accession>
<gene>
    <name evidence="1" type="ORF">L207DRAFT_585772</name>
</gene>
<reference evidence="1 2" key="1">
    <citation type="submission" date="2016-04" db="EMBL/GenBank/DDBJ databases">
        <title>A degradative enzymes factory behind the ericoid mycorrhizal symbiosis.</title>
        <authorList>
            <consortium name="DOE Joint Genome Institute"/>
            <person name="Martino E."/>
            <person name="Morin E."/>
            <person name="Grelet G."/>
            <person name="Kuo A."/>
            <person name="Kohler A."/>
            <person name="Daghino S."/>
            <person name="Barry K."/>
            <person name="Choi C."/>
            <person name="Cichocki N."/>
            <person name="Clum A."/>
            <person name="Copeland A."/>
            <person name="Hainaut M."/>
            <person name="Haridas S."/>
            <person name="Labutti K."/>
            <person name="Lindquist E."/>
            <person name="Lipzen A."/>
            <person name="Khouja H.-R."/>
            <person name="Murat C."/>
            <person name="Ohm R."/>
            <person name="Olson A."/>
            <person name="Spatafora J."/>
            <person name="Veneault-Fourrey C."/>
            <person name="Henrissat B."/>
            <person name="Grigoriev I."/>
            <person name="Martin F."/>
            <person name="Perotto S."/>
        </authorList>
    </citation>
    <scope>NUCLEOTIDE SEQUENCE [LARGE SCALE GENOMIC DNA]</scope>
    <source>
        <strain evidence="1 2">F</strain>
    </source>
</reference>
<organism evidence="1 2">
    <name type="scientific">Hyaloscypha variabilis (strain UAMH 11265 / GT02V1 / F)</name>
    <name type="common">Meliniomyces variabilis</name>
    <dbReference type="NCBI Taxonomy" id="1149755"/>
    <lineage>
        <taxon>Eukaryota</taxon>
        <taxon>Fungi</taxon>
        <taxon>Dikarya</taxon>
        <taxon>Ascomycota</taxon>
        <taxon>Pezizomycotina</taxon>
        <taxon>Leotiomycetes</taxon>
        <taxon>Helotiales</taxon>
        <taxon>Hyaloscyphaceae</taxon>
        <taxon>Hyaloscypha</taxon>
        <taxon>Hyaloscypha variabilis</taxon>
    </lineage>
</organism>
<name>A0A2J6RFZ0_HYAVF</name>
<dbReference type="EMBL" id="KZ613949">
    <property type="protein sequence ID" value="PMD37437.1"/>
    <property type="molecule type" value="Genomic_DNA"/>
</dbReference>
<dbReference type="OrthoDB" id="10639007at2759"/>
<dbReference type="AlphaFoldDB" id="A0A2J6RFZ0"/>